<gene>
    <name evidence="1" type="ORF">MHL29_01795</name>
</gene>
<sequence>MQTLGKTLSTARWYWRGVTGADAYERYVDHLRRTHPGAPIPTERDFWRQKYADQERNPTSRCC</sequence>
<dbReference type="InterPro" id="IPR007423">
    <property type="entry name" value="Sel_put"/>
</dbReference>
<dbReference type="EMBL" id="JAKRCV010000003">
    <property type="protein sequence ID" value="MCG7320627.1"/>
    <property type="molecule type" value="Genomic_DNA"/>
</dbReference>
<dbReference type="Proteomes" id="UP001521931">
    <property type="component" value="Unassembled WGS sequence"/>
</dbReference>
<dbReference type="RefSeq" id="WP_019284212.1">
    <property type="nucleotide sequence ID" value="NZ_DAMCTM010000011.1"/>
</dbReference>
<evidence type="ECO:0000313" key="1">
    <source>
        <dbReference type="EMBL" id="MCG7320627.1"/>
    </source>
</evidence>
<comment type="caution">
    <text evidence="1">The sequence shown here is derived from an EMBL/GenBank/DDBJ whole genome shotgun (WGS) entry which is preliminary data.</text>
</comment>
<protein>
    <submittedName>
        <fullName evidence="1">YbdD/YjiX family protein</fullName>
    </submittedName>
</protein>
<evidence type="ECO:0000313" key="2">
    <source>
        <dbReference type="Proteomes" id="UP001521931"/>
    </source>
</evidence>
<reference evidence="1 2" key="1">
    <citation type="submission" date="2022-02" db="EMBL/GenBank/DDBJ databases">
        <title>Uncovering new skin microbiome diversity through culturing and metagenomics.</title>
        <authorList>
            <person name="Conlan S."/>
            <person name="Deming C."/>
            <person name="Nisc Comparative Sequencing Program N."/>
            <person name="Segre J.A."/>
        </authorList>
    </citation>
    <scope>NUCLEOTIDE SEQUENCE [LARGE SCALE GENOMIC DNA]</scope>
    <source>
        <strain evidence="1 2">ACRQZ</strain>
    </source>
</reference>
<name>A0ABS9PYB4_9MICO</name>
<organism evidence="1 2">
    <name type="scientific">Arsenicicoccus bolidensis</name>
    <dbReference type="NCBI Taxonomy" id="229480"/>
    <lineage>
        <taxon>Bacteria</taxon>
        <taxon>Bacillati</taxon>
        <taxon>Actinomycetota</taxon>
        <taxon>Actinomycetes</taxon>
        <taxon>Micrococcales</taxon>
        <taxon>Intrasporangiaceae</taxon>
        <taxon>Arsenicicoccus</taxon>
    </lineage>
</organism>
<proteinExistence type="predicted"/>
<dbReference type="Pfam" id="PF04328">
    <property type="entry name" value="Sel_put"/>
    <property type="match status" value="1"/>
</dbReference>
<keyword evidence="2" id="KW-1185">Reference proteome</keyword>
<accession>A0ABS9PYB4</accession>